<evidence type="ECO:0000256" key="2">
    <source>
        <dbReference type="ARBA" id="ARBA00022475"/>
    </source>
</evidence>
<dbReference type="InterPro" id="IPR025857">
    <property type="entry name" value="MacB_PCD"/>
</dbReference>
<comment type="caution">
    <text evidence="9">The sequence shown here is derived from an EMBL/GenBank/DDBJ whole genome shotgun (WGS) entry which is preliminary data.</text>
</comment>
<evidence type="ECO:0000313" key="9">
    <source>
        <dbReference type="EMBL" id="MDN5201150.1"/>
    </source>
</evidence>
<feature type="transmembrane region" description="Helical" evidence="6">
    <location>
        <begin position="822"/>
        <end position="840"/>
    </location>
</feature>
<feature type="transmembrane region" description="Helical" evidence="6">
    <location>
        <begin position="97"/>
        <end position="118"/>
    </location>
</feature>
<accession>A0ABT8KNM4</accession>
<feature type="transmembrane region" description="Helical" evidence="6">
    <location>
        <begin position="454"/>
        <end position="476"/>
    </location>
</feature>
<dbReference type="InterPro" id="IPR050250">
    <property type="entry name" value="Macrolide_Exporter_MacB"/>
</dbReference>
<evidence type="ECO:0000256" key="5">
    <source>
        <dbReference type="ARBA" id="ARBA00023136"/>
    </source>
</evidence>
<dbReference type="EMBL" id="JAUJEA010000002">
    <property type="protein sequence ID" value="MDN5201150.1"/>
    <property type="molecule type" value="Genomic_DNA"/>
</dbReference>
<dbReference type="RefSeq" id="WP_346751176.1">
    <property type="nucleotide sequence ID" value="NZ_JAUJEA010000002.1"/>
</dbReference>
<organism evidence="9 10">
    <name type="scientific">Splendidivirga corallicola</name>
    <dbReference type="NCBI Taxonomy" id="3051826"/>
    <lineage>
        <taxon>Bacteria</taxon>
        <taxon>Pseudomonadati</taxon>
        <taxon>Bacteroidota</taxon>
        <taxon>Cytophagia</taxon>
        <taxon>Cytophagales</taxon>
        <taxon>Splendidivirgaceae</taxon>
        <taxon>Splendidivirga</taxon>
    </lineage>
</organism>
<feature type="transmembrane region" description="Helical" evidence="6">
    <location>
        <begin position="739"/>
        <end position="760"/>
    </location>
</feature>
<feature type="transmembrane region" description="Helical" evidence="6">
    <location>
        <begin position="406"/>
        <end position="434"/>
    </location>
</feature>
<evidence type="ECO:0000256" key="4">
    <source>
        <dbReference type="ARBA" id="ARBA00022989"/>
    </source>
</evidence>
<sequence length="859" mass="97144">MSNNKPHPPKWINTLLRRVCKPHLLEEIEGDLEEYYQLWVDKYGIAKANRLYILHGIKFLRPFALKKSKLKISNPRIMFKHNFLLTFRNFKRYKAAFLINLIGLSSSLACVCLIYLWIDDELNVDKFLEKDNQLFQVLQNVERADGIETIEATSGLLAEALANEIPEIEYSTTVVPGSFNACKGVISISDTRIKSTGQYVSKDFFQVFSYQLLYGDKEQVLSEKNKVVISEELALKLFNSTEDVVGQTIDWKAQDITGSYIISGIFEPMPSNATVQFDLLLSYDLFKEFYPLSSWANHSPHSFVLLKEGNLMMQLNDKIKDFIQSKDANVRSTIFLQQYSDRYLYGHYDNGLVVGGRIQYVKLFTIIAIFTLVIACINFMNLSTAKASRRLKEIGIKKSMGVKRSVLIYQFLQESISIAFLALVMATVFISLFLPQFNEITGKQLIINFDRETVLFLFIITIATGLIAGSYPALYLSGFKSAQVLKGVVNTSKGEFWLRRGLIIFQFTISIILIASVLVIYKQIGFIQSNTMGYDRDQVIYFSIEGMSEAFLSELETIPGVLNVGGGNLTVGNQLGGTDGLSWVGKDSNEKIFFSTLWCSYNLIETLGMEMVEGQPLFGSHNQIIFNEEAIKRMGIKDPIGEIIKTGNGERQIVGVVKNFHFESLYEEIKPCAILLAPMKFAPKISVKLQKGIENTVIRKIQEVYETHNPGLVFDFKFMDADNQRLYESEKRMAILSRYFAGITILISCLGLFGLAAFTAERRVKEIGIRKILGSSVFGIVRMLTVDFTRMVIAAIMIALPVSYLIAGKWLEGFAYRIELEWWFFIGAGIAALLVAWLTVGVQTLRAANVNPTKCLRNE</sequence>
<keyword evidence="3 6" id="KW-0812">Transmembrane</keyword>
<dbReference type="Pfam" id="PF02687">
    <property type="entry name" value="FtsX"/>
    <property type="match status" value="2"/>
</dbReference>
<feature type="domain" description="ABC3 transporter permease C-terminal" evidence="7">
    <location>
        <begin position="740"/>
        <end position="852"/>
    </location>
</feature>
<gene>
    <name evidence="9" type="ORF">QQ008_07250</name>
</gene>
<feature type="domain" description="ABC3 transporter permease C-terminal" evidence="7">
    <location>
        <begin position="366"/>
        <end position="477"/>
    </location>
</feature>
<comment type="subcellular location">
    <subcellularLocation>
        <location evidence="1">Cell membrane</location>
        <topology evidence="1">Multi-pass membrane protein</topology>
    </subcellularLocation>
</comment>
<reference evidence="9" key="1">
    <citation type="submission" date="2023-06" db="EMBL/GenBank/DDBJ databases">
        <title>Genomic of Parafulvivirga corallium.</title>
        <authorList>
            <person name="Wang G."/>
        </authorList>
    </citation>
    <scope>NUCLEOTIDE SEQUENCE</scope>
    <source>
        <strain evidence="9">BMA10</strain>
    </source>
</reference>
<dbReference type="InterPro" id="IPR003838">
    <property type="entry name" value="ABC3_permease_C"/>
</dbReference>
<dbReference type="Pfam" id="PF12704">
    <property type="entry name" value="MacB_PCD"/>
    <property type="match status" value="1"/>
</dbReference>
<dbReference type="PANTHER" id="PTHR30572">
    <property type="entry name" value="MEMBRANE COMPONENT OF TRANSPORTER-RELATED"/>
    <property type="match status" value="1"/>
</dbReference>
<protein>
    <submittedName>
        <fullName evidence="9">Permease prefix domain 2-containing transporter</fullName>
    </submittedName>
</protein>
<dbReference type="Proteomes" id="UP001172082">
    <property type="component" value="Unassembled WGS sequence"/>
</dbReference>
<feature type="domain" description="MacB-like periplasmic core" evidence="8">
    <location>
        <begin position="98"/>
        <end position="321"/>
    </location>
</feature>
<evidence type="ECO:0000313" key="10">
    <source>
        <dbReference type="Proteomes" id="UP001172082"/>
    </source>
</evidence>
<evidence type="ECO:0000259" key="8">
    <source>
        <dbReference type="Pfam" id="PF12704"/>
    </source>
</evidence>
<evidence type="ECO:0000256" key="1">
    <source>
        <dbReference type="ARBA" id="ARBA00004651"/>
    </source>
</evidence>
<keyword evidence="10" id="KW-1185">Reference proteome</keyword>
<feature type="transmembrane region" description="Helical" evidence="6">
    <location>
        <begin position="497"/>
        <end position="521"/>
    </location>
</feature>
<name>A0ABT8KNM4_9BACT</name>
<evidence type="ECO:0000256" key="6">
    <source>
        <dbReference type="SAM" id="Phobius"/>
    </source>
</evidence>
<proteinExistence type="predicted"/>
<keyword evidence="2" id="KW-1003">Cell membrane</keyword>
<dbReference type="PANTHER" id="PTHR30572:SF18">
    <property type="entry name" value="ABC-TYPE MACROLIDE FAMILY EXPORT SYSTEM PERMEASE COMPONENT 2"/>
    <property type="match status" value="1"/>
</dbReference>
<keyword evidence="4 6" id="KW-1133">Transmembrane helix</keyword>
<dbReference type="InterPro" id="IPR047699">
    <property type="entry name" value="Permease_put_prefix"/>
</dbReference>
<dbReference type="NCBIfam" id="NF038404">
    <property type="entry name" value="perm_prefix_2"/>
    <property type="match status" value="1"/>
</dbReference>
<evidence type="ECO:0000259" key="7">
    <source>
        <dbReference type="Pfam" id="PF02687"/>
    </source>
</evidence>
<feature type="transmembrane region" description="Helical" evidence="6">
    <location>
        <begin position="772"/>
        <end position="802"/>
    </location>
</feature>
<keyword evidence="5 6" id="KW-0472">Membrane</keyword>
<feature type="transmembrane region" description="Helical" evidence="6">
    <location>
        <begin position="363"/>
        <end position="385"/>
    </location>
</feature>
<evidence type="ECO:0000256" key="3">
    <source>
        <dbReference type="ARBA" id="ARBA00022692"/>
    </source>
</evidence>